<comment type="similarity">
    <text evidence="1">Belongs to the protease inhibitor I39 (alpha-2-macroglobulin) family. Bacterial alpha-2-macroglobulin subfamily.</text>
</comment>
<protein>
    <submittedName>
        <fullName evidence="6">Alpha-2-macroglobulin domain protein</fullName>
    </submittedName>
</protein>
<dbReference type="InterPro" id="IPR041246">
    <property type="entry name" value="Bact_MG10"/>
</dbReference>
<dbReference type="Pfam" id="PF07703">
    <property type="entry name" value="A2M_BRD"/>
    <property type="match status" value="1"/>
</dbReference>
<sequence length="2014" mass="229435">MKQATVFVLIILFSHMAEAQGSKDSFETLWKKVAQLEQEGLTKSALSVVSAISEKAKKESNNAQVVKSLLFSSKYSLTLEEDAQLKIISEFKSEIETATTPTKNVLESYLANLYWQYYQQNRYQFYKRTETETKVDTTDFRTWDLNTLFYEIGIHFDASLENSETLKKIPVSAFEILLDTQDGSEKLRPTLYDLLAHTALNFYKTDENNITRPADKFEINDSELLCESYQFILHKINTTDKTSLQAKALQLYQELLQFHSADKTSDAYVTIDIERLHFIKNKAVFSNVGDFYLNILQNSAEHIKAHENWSLYQFEIASYYAALANMYDATTNDEHRWKNKEALALCETIIKKHPKNLGALKSQNLKATILSKSMHLTNEEYIPTDKISRLLLNYKNIDALSVTAYNITRDQFQALEDAYKIEEKVAIIKKLKAVKNWEASLKNEMDYQNHAIEIEIPTLANGYYLLVARDNKLESNSFAYSSLNVTDIVLSENQLNGNHSFQVIDRNNGAPIPNAQVRLTYRINYDDKYLNKTYTSDENGNISFEKSEEYWTDVTIRVTANKEVAFFTGFYINHNYSRNNEEYTSYTTFLFTDRSIYRPGQPLFFKGIAVADSNSEKSIVTATDVTVKLLDANYQEVSSQNFKTNEYGSFSGEFILPSNGLTGNFSLQASNNTYGLNGSANFSVEEYKRPKFEAHFNPVTETYRVNDRIKVHGKAMAYAGSAISDAKVTYRVKRAVYYPRWYYWYRSYHNNTPQEIAFGETTTDASGNFELDFKAIVDHSTSAKNLPTFSYEVTADITDINGETHSTATTVNVGYHALNATIAVANRINKNANENKLAVYTTNLNGKTVASSGTLKIYKLKAPSAVLRPRPWTAPDYDYFGKEKFKAHYPHDAYANEYDSNTWENADLLWETQFNTSKTNELSLPNLKKWPSGKYRIELVTTDKFGQLVEEKVQTTLYSTDDKSLADQQIFSIATDKQSYEIGDKAKITLKTAAKDLYVTLTIEKEYKIVDTKIIHLSENKKSFTIPVNAEDLGGFAINYSYAAFNSYASGNVIVAVPYPVTDLQIETVTFRDKIKPGTDETWSFKIKGPKGDKVAAELLASMYDASLDAFRGHSWGFNPLYKPNYYAYQRSNANHSFGTSSFRSYWQFQTSYVSTSQYYDTFKWFDLNLGYNNRSSGYLSRKMMSKSAPATEMAEDIMEVAEMSAPPTPPSEVKKEKDSIANSSEAPQSDTEFGEVQIRKNLQETAFFFPQLQTDKEGAISFSFTTPEALTQWKLQLLAHTKNLESATTALTTVTQKELMVLPNAPRFLREGDQIVVSSKISNLTEKNLSGQAKIILTDAVLHTDITADITKNAQQEFSVDATGNTQVSWTITVPEGLQAVSYKILAKAGDFSDGEQNMWPVLSNRMLVTESLPMWVRSNQTKTFSLDKLKNSSSKTLRNHKLTLEITSNPAWYAVQALPYLMEYPYECNEQTFARYYANTLASYIANSNPKIQEVFNQWANSDALLSNLEKNQELKSLLIQETPWLRDAQSETEQKKRIALLFDLNKMRASQESAFSKLAQNQMSNGAWSWFAGGRENRYITQHIITGLGHLDKLIISSETGKEKSAMIKKAISYLDDAFVAEYEYMIKHNNNIKQDHLSHSQVQYLYMRSFFSDLKTSKKVDAVTAYYKGQIQKYWKNKNLYSKGMLALIMHRMGDKVTATKIIHHLEENSISSDELGMYWKENTNSWYWYQAPIETQALLIEAFSEIQKDVTTIDNLKIWLLKNKQTNQWKTTKATTEAVYALLLQGSDWLSVTNAVDVLIGGEKIAPEKLEGVKVEAGTGYYKTSWNTSEITSKMAEVQISKKGAGIAWGALYWQYFEDLDQITSAETPLKLKKKLFLKKNTATGEKISEITENSKLSVGDLVRVRIELRSDRDMEFIHMKDMRAAGFEPINVFSQYKWQDGLGYYESTKDASTNFFFDFLPKGVYVFEYDLRVNNAGNFSNGITTIQSMYAPEFSSHSEGVRVQIETN</sequence>
<evidence type="ECO:0000259" key="5">
    <source>
        <dbReference type="SMART" id="SM01360"/>
    </source>
</evidence>
<organism evidence="6 7">
    <name type="scientific">Cellulophaga algicola (strain DSM 14237 / IC166 / ACAM 630)</name>
    <dbReference type="NCBI Taxonomy" id="688270"/>
    <lineage>
        <taxon>Bacteria</taxon>
        <taxon>Pseudomonadati</taxon>
        <taxon>Bacteroidota</taxon>
        <taxon>Flavobacteriia</taxon>
        <taxon>Flavobacteriales</taxon>
        <taxon>Flavobacteriaceae</taxon>
        <taxon>Cellulophaga</taxon>
    </lineage>
</organism>
<dbReference type="STRING" id="688270.Celal_0647"/>
<feature type="region of interest" description="Disordered" evidence="2">
    <location>
        <begin position="1204"/>
        <end position="1235"/>
    </location>
</feature>
<dbReference type="HOGENOM" id="CLU_001849_0_0_10"/>
<dbReference type="PANTHER" id="PTHR40094:SF1">
    <property type="entry name" value="UBIQUITIN DOMAIN-CONTAINING PROTEIN"/>
    <property type="match status" value="1"/>
</dbReference>
<dbReference type="InterPro" id="IPR008930">
    <property type="entry name" value="Terpenoid_cyclase/PrenylTrfase"/>
</dbReference>
<dbReference type="Proteomes" id="UP000008634">
    <property type="component" value="Chromosome"/>
</dbReference>
<gene>
    <name evidence="6" type="ordered locus">Celal_0647</name>
</gene>
<dbReference type="KEGG" id="cao:Celal_0647"/>
<proteinExistence type="inferred from homology"/>
<dbReference type="PANTHER" id="PTHR40094">
    <property type="entry name" value="ALPHA-2-MACROGLOBULIN HOMOLOG"/>
    <property type="match status" value="1"/>
</dbReference>
<dbReference type="Gene3D" id="1.50.10.20">
    <property type="match status" value="1"/>
</dbReference>
<dbReference type="OrthoDB" id="9767116at2"/>
<dbReference type="SMART" id="SM01359">
    <property type="entry name" value="A2M_N_2"/>
    <property type="match status" value="1"/>
</dbReference>
<evidence type="ECO:0000256" key="2">
    <source>
        <dbReference type="SAM" id="MobiDB-lite"/>
    </source>
</evidence>
<evidence type="ECO:0000313" key="6">
    <source>
        <dbReference type="EMBL" id="ADV47986.1"/>
    </source>
</evidence>
<dbReference type="Pfam" id="PF01835">
    <property type="entry name" value="MG2"/>
    <property type="match status" value="1"/>
</dbReference>
<dbReference type="Pfam" id="PF17973">
    <property type="entry name" value="bMG10"/>
    <property type="match status" value="1"/>
</dbReference>
<dbReference type="EMBL" id="CP002453">
    <property type="protein sequence ID" value="ADV47986.1"/>
    <property type="molecule type" value="Genomic_DNA"/>
</dbReference>
<feature type="domain" description="Alpha-2-macroglobulin" evidence="5">
    <location>
        <begin position="1246"/>
        <end position="1336"/>
    </location>
</feature>
<evidence type="ECO:0000256" key="3">
    <source>
        <dbReference type="SAM" id="SignalP"/>
    </source>
</evidence>
<dbReference type="Gene3D" id="2.60.40.1930">
    <property type="match status" value="1"/>
</dbReference>
<dbReference type="InterPro" id="IPR011625">
    <property type="entry name" value="A2M_N_BRD"/>
</dbReference>
<name>E6XD73_CELAD</name>
<dbReference type="SMART" id="SM01360">
    <property type="entry name" value="A2M"/>
    <property type="match status" value="1"/>
</dbReference>
<keyword evidence="3" id="KW-0732">Signal</keyword>
<dbReference type="eggNOG" id="COG2373">
    <property type="taxonomic scope" value="Bacteria"/>
</dbReference>
<feature type="domain" description="Alpha-2-macroglobulin bait region" evidence="4">
    <location>
        <begin position="971"/>
        <end position="1111"/>
    </location>
</feature>
<accession>E6XD73</accession>
<dbReference type="InterPro" id="IPR051802">
    <property type="entry name" value="YfhM-like"/>
</dbReference>
<feature type="compositionally biased region" description="Polar residues" evidence="2">
    <location>
        <begin position="1221"/>
        <end position="1232"/>
    </location>
</feature>
<feature type="chain" id="PRO_5003215653" evidence="3">
    <location>
        <begin position="20"/>
        <end position="2014"/>
    </location>
</feature>
<dbReference type="InterPro" id="IPR002890">
    <property type="entry name" value="MG2"/>
</dbReference>
<dbReference type="Pfam" id="PF00207">
    <property type="entry name" value="A2M"/>
    <property type="match status" value="1"/>
</dbReference>
<evidence type="ECO:0000313" key="7">
    <source>
        <dbReference type="Proteomes" id="UP000008634"/>
    </source>
</evidence>
<dbReference type="GO" id="GO:0004866">
    <property type="term" value="F:endopeptidase inhibitor activity"/>
    <property type="evidence" value="ECO:0007669"/>
    <property type="project" value="InterPro"/>
</dbReference>
<reference evidence="6 7" key="1">
    <citation type="journal article" date="2010" name="Stand. Genomic Sci.">
        <title>Complete genome sequence of Cellulophaga algicola type strain (IC166).</title>
        <authorList>
            <person name="Abt B."/>
            <person name="Lu M."/>
            <person name="Misra M."/>
            <person name="Han C."/>
            <person name="Nolan M."/>
            <person name="Lucas S."/>
            <person name="Hammon N."/>
            <person name="Deshpande S."/>
            <person name="Cheng J.F."/>
            <person name="Tapia R."/>
            <person name="Goodwin L."/>
            <person name="Pitluck S."/>
            <person name="Liolios K."/>
            <person name="Pagani I."/>
            <person name="Ivanova N."/>
            <person name="Mavromatis K."/>
            <person name="Ovchinikova G."/>
            <person name="Pati A."/>
            <person name="Chen A."/>
            <person name="Palaniappan K."/>
            <person name="Land M."/>
            <person name="Hauser L."/>
            <person name="Chang Y.J."/>
            <person name="Jeffries C.D."/>
            <person name="Detter J.C."/>
            <person name="Brambilla E."/>
            <person name="Rohde M."/>
            <person name="Tindall B.J."/>
            <person name="Goker M."/>
            <person name="Woyke T."/>
            <person name="Bristow J."/>
            <person name="Eisen J.A."/>
            <person name="Markowitz V."/>
            <person name="Hugenholtz P."/>
            <person name="Kyrpides N.C."/>
            <person name="Klenk H.P."/>
            <person name="Lapidus A."/>
        </authorList>
    </citation>
    <scope>NUCLEOTIDE SEQUENCE [LARGE SCALE GENOMIC DNA]</scope>
    <source>
        <strain evidence="7">DSM 14237 / IC166 / ACAM 630</strain>
    </source>
</reference>
<dbReference type="InterPro" id="IPR001599">
    <property type="entry name" value="Macroglobln_a2"/>
</dbReference>
<feature type="signal peptide" evidence="3">
    <location>
        <begin position="1"/>
        <end position="19"/>
    </location>
</feature>
<evidence type="ECO:0000256" key="1">
    <source>
        <dbReference type="ARBA" id="ARBA00010556"/>
    </source>
</evidence>
<dbReference type="SUPFAM" id="SSF48239">
    <property type="entry name" value="Terpenoid cyclases/Protein prenyltransferases"/>
    <property type="match status" value="1"/>
</dbReference>
<keyword evidence="7" id="KW-1185">Reference proteome</keyword>
<dbReference type="RefSeq" id="WP_013549476.1">
    <property type="nucleotide sequence ID" value="NC_014934.1"/>
</dbReference>
<evidence type="ECO:0000259" key="4">
    <source>
        <dbReference type="SMART" id="SM01359"/>
    </source>
</evidence>